<dbReference type="EMBL" id="UGGO01000001">
    <property type="protein sequence ID" value="STQ45394.1"/>
    <property type="molecule type" value="Genomic_DNA"/>
</dbReference>
<gene>
    <name evidence="4" type="primary">rmf</name>
    <name evidence="4" type="ORF">NCTC12157_03129</name>
</gene>
<feature type="compositionally biased region" description="Basic and acidic residues" evidence="3">
    <location>
        <begin position="7"/>
        <end position="20"/>
    </location>
</feature>
<dbReference type="Gene3D" id="1.10.10.620">
    <property type="entry name" value="ribosome modulation factor like domain"/>
    <property type="match status" value="1"/>
</dbReference>
<evidence type="ECO:0000313" key="5">
    <source>
        <dbReference type="Proteomes" id="UP000254304"/>
    </source>
</evidence>
<evidence type="ECO:0000256" key="3">
    <source>
        <dbReference type="SAM" id="MobiDB-lite"/>
    </source>
</evidence>
<organism evidence="4 5">
    <name type="scientific">Ewingella americana</name>
    <dbReference type="NCBI Taxonomy" id="41202"/>
    <lineage>
        <taxon>Bacteria</taxon>
        <taxon>Pseudomonadati</taxon>
        <taxon>Pseudomonadota</taxon>
        <taxon>Gammaproteobacteria</taxon>
        <taxon>Enterobacterales</taxon>
        <taxon>Yersiniaceae</taxon>
        <taxon>Ewingella</taxon>
    </lineage>
</organism>
<dbReference type="AlphaFoldDB" id="A0A377NF24"/>
<evidence type="ECO:0000256" key="1">
    <source>
        <dbReference type="ARBA" id="ARBA00022490"/>
    </source>
</evidence>
<dbReference type="GO" id="GO:0006417">
    <property type="term" value="P:regulation of translation"/>
    <property type="evidence" value="ECO:0007669"/>
    <property type="project" value="UniProtKB-KW"/>
</dbReference>
<dbReference type="Pfam" id="PF04957">
    <property type="entry name" value="RMF"/>
    <property type="match status" value="1"/>
</dbReference>
<proteinExistence type="predicted"/>
<keyword evidence="1" id="KW-0963">Cytoplasm</keyword>
<dbReference type="InterPro" id="IPR023200">
    <property type="entry name" value="RMF_sf"/>
</dbReference>
<name>A0A377NF24_9GAMM</name>
<dbReference type="Proteomes" id="UP000254304">
    <property type="component" value="Unassembled WGS sequence"/>
</dbReference>
<dbReference type="NCBIfam" id="NF011162">
    <property type="entry name" value="PRK14563.1"/>
    <property type="match status" value="1"/>
</dbReference>
<evidence type="ECO:0000256" key="2">
    <source>
        <dbReference type="ARBA" id="ARBA00022845"/>
    </source>
</evidence>
<evidence type="ECO:0000313" key="4">
    <source>
        <dbReference type="EMBL" id="STQ45394.1"/>
    </source>
</evidence>
<sequence length="97" mass="11273">MKRQKRDRLERAQSRGYKQELSDAQKKFVRTKQLMPAHHWLGGWRQAMEDRAVTALSGTFVRKGTTSATGGGFCFSFPQMQKSEYAEHIRFFLAFNL</sequence>
<dbReference type="InterPro" id="IPR007040">
    <property type="entry name" value="Ribosome_modulation_factor"/>
</dbReference>
<accession>A0A377NF24</accession>
<feature type="region of interest" description="Disordered" evidence="3">
    <location>
        <begin position="1"/>
        <end position="20"/>
    </location>
</feature>
<keyword evidence="2" id="KW-0810">Translation regulation</keyword>
<reference evidence="4 5" key="1">
    <citation type="submission" date="2018-06" db="EMBL/GenBank/DDBJ databases">
        <authorList>
            <consortium name="Pathogen Informatics"/>
            <person name="Doyle S."/>
        </authorList>
    </citation>
    <scope>NUCLEOTIDE SEQUENCE [LARGE SCALE GENOMIC DNA]</scope>
    <source>
        <strain evidence="4 5">NCTC12157</strain>
    </source>
</reference>
<protein>
    <submittedName>
        <fullName evidence="4">Ribosome modulation factor</fullName>
    </submittedName>
</protein>